<dbReference type="OrthoDB" id="7771794at2"/>
<dbReference type="AlphaFoldDB" id="E8RM59"/>
<keyword evidence="3" id="KW-1185">Reference proteome</keyword>
<evidence type="ECO:0000313" key="3">
    <source>
        <dbReference type="Proteomes" id="UP000001492"/>
    </source>
</evidence>
<dbReference type="InterPro" id="IPR036291">
    <property type="entry name" value="NAD(P)-bd_dom_sf"/>
</dbReference>
<dbReference type="STRING" id="573065.Astex_1073"/>
<name>E8RM59_ASTEC</name>
<accession>E8RM59</accession>
<feature type="domain" description="NmrA-like" evidence="1">
    <location>
        <begin position="2"/>
        <end position="223"/>
    </location>
</feature>
<sequence length="283" mass="29648">MSTILVTGASGQLGQLVLKALENSPHTVIAASREPSKLNTSFATRKADFDQPDTLVETFAGVDRVLIISTDALAVPGQRLKQHTAAIEAAKIVGVQHLVYTSLPNAEPGNKISFAPDHYGTEQAIKASGIAHTILRNNWYIENLMMSLPHALESGQFYTSAPEGRVAYVARQDAARAAAAALSDAPGGTFTVTGPEALTYGDVVALANDITGKSVNLIPLTDEQFGGGLKAAGLPDFVADMLTSAETAIRAGQLDGVTDTLQTLTGQAPKTVREVLTALLKAK</sequence>
<dbReference type="CDD" id="cd05269">
    <property type="entry name" value="TMR_SDR_a"/>
    <property type="match status" value="1"/>
</dbReference>
<protein>
    <recommendedName>
        <fullName evidence="1">NmrA-like domain-containing protein</fullName>
    </recommendedName>
</protein>
<dbReference type="Proteomes" id="UP000001492">
    <property type="component" value="Chromosome 1"/>
</dbReference>
<dbReference type="InterPro" id="IPR052718">
    <property type="entry name" value="NmrA-type_oxidoreductase"/>
</dbReference>
<dbReference type="RefSeq" id="WP_013478583.1">
    <property type="nucleotide sequence ID" value="NC_014816.1"/>
</dbReference>
<evidence type="ECO:0000313" key="2">
    <source>
        <dbReference type="EMBL" id="ADU12751.1"/>
    </source>
</evidence>
<evidence type="ECO:0000259" key="1">
    <source>
        <dbReference type="Pfam" id="PF05368"/>
    </source>
</evidence>
<dbReference type="eggNOG" id="COG0702">
    <property type="taxonomic scope" value="Bacteria"/>
</dbReference>
<dbReference type="HOGENOM" id="CLU_007383_10_4_5"/>
<dbReference type="Gene3D" id="3.90.25.10">
    <property type="entry name" value="UDP-galactose 4-epimerase, domain 1"/>
    <property type="match status" value="1"/>
</dbReference>
<dbReference type="PANTHER" id="PTHR47129:SF1">
    <property type="entry name" value="NMRA-LIKE DOMAIN-CONTAINING PROTEIN"/>
    <property type="match status" value="1"/>
</dbReference>
<dbReference type="Pfam" id="PF05368">
    <property type="entry name" value="NmrA"/>
    <property type="match status" value="1"/>
</dbReference>
<dbReference type="InterPro" id="IPR008030">
    <property type="entry name" value="NmrA-like"/>
</dbReference>
<reference evidence="3" key="1">
    <citation type="submission" date="2010-12" db="EMBL/GenBank/DDBJ databases">
        <title>Complete sequence of chromosome 1 of Asticcacaulis excentricus CB 48.</title>
        <authorList>
            <consortium name="US DOE Joint Genome Institute"/>
            <person name="Lucas S."/>
            <person name="Copeland A."/>
            <person name="Lapidus A."/>
            <person name="Cheng J.-F."/>
            <person name="Bruce D."/>
            <person name="Goodwin L."/>
            <person name="Pitluck S."/>
            <person name="Teshima H."/>
            <person name="Davenport K."/>
            <person name="Detter J.C."/>
            <person name="Han C."/>
            <person name="Tapia R."/>
            <person name="Land M."/>
            <person name="Hauser L."/>
            <person name="Jeffries C."/>
            <person name="Kyrpides N."/>
            <person name="Ivanova N."/>
            <person name="Ovchinnikova G."/>
            <person name="Brun Y.V."/>
            <person name="Woyke T."/>
        </authorList>
    </citation>
    <scope>NUCLEOTIDE SEQUENCE [LARGE SCALE GENOMIC DNA]</scope>
    <source>
        <strain evidence="3">ATCC 15261 / DSM 4724 / KCTC 12464 / NCIMB 9791 / VKM B-1370 / CB 48</strain>
    </source>
</reference>
<dbReference type="PANTHER" id="PTHR47129">
    <property type="entry name" value="QUINONE OXIDOREDUCTASE 2"/>
    <property type="match status" value="1"/>
</dbReference>
<organism evidence="2 3">
    <name type="scientific">Asticcacaulis excentricus (strain ATCC 15261 / DSM 4724 / KCTC 12464 / NCIMB 9791 / VKM B-1370 / CB 48)</name>
    <dbReference type="NCBI Taxonomy" id="573065"/>
    <lineage>
        <taxon>Bacteria</taxon>
        <taxon>Pseudomonadati</taxon>
        <taxon>Pseudomonadota</taxon>
        <taxon>Alphaproteobacteria</taxon>
        <taxon>Caulobacterales</taxon>
        <taxon>Caulobacteraceae</taxon>
        <taxon>Asticcacaulis</taxon>
    </lineage>
</organism>
<dbReference type="SUPFAM" id="SSF51735">
    <property type="entry name" value="NAD(P)-binding Rossmann-fold domains"/>
    <property type="match status" value="1"/>
</dbReference>
<dbReference type="EMBL" id="CP002395">
    <property type="protein sequence ID" value="ADU12751.1"/>
    <property type="molecule type" value="Genomic_DNA"/>
</dbReference>
<gene>
    <name evidence="2" type="ordered locus">Astex_1073</name>
</gene>
<dbReference type="KEGG" id="aex:Astex_1073"/>
<proteinExistence type="predicted"/>
<dbReference type="Gene3D" id="3.40.50.720">
    <property type="entry name" value="NAD(P)-binding Rossmann-like Domain"/>
    <property type="match status" value="1"/>
</dbReference>